<dbReference type="AlphaFoldDB" id="A0A5B7GI75"/>
<name>A0A5B7GI75_PORTR</name>
<gene>
    <name evidence="1" type="ORF">E2C01_053809</name>
</gene>
<comment type="caution">
    <text evidence="1">The sequence shown here is derived from an EMBL/GenBank/DDBJ whole genome shotgun (WGS) entry which is preliminary data.</text>
</comment>
<protein>
    <submittedName>
        <fullName evidence="1">Uncharacterized protein</fullName>
    </submittedName>
</protein>
<evidence type="ECO:0000313" key="2">
    <source>
        <dbReference type="Proteomes" id="UP000324222"/>
    </source>
</evidence>
<organism evidence="1 2">
    <name type="scientific">Portunus trituberculatus</name>
    <name type="common">Swimming crab</name>
    <name type="synonym">Neptunus trituberculatus</name>
    <dbReference type="NCBI Taxonomy" id="210409"/>
    <lineage>
        <taxon>Eukaryota</taxon>
        <taxon>Metazoa</taxon>
        <taxon>Ecdysozoa</taxon>
        <taxon>Arthropoda</taxon>
        <taxon>Crustacea</taxon>
        <taxon>Multicrustacea</taxon>
        <taxon>Malacostraca</taxon>
        <taxon>Eumalacostraca</taxon>
        <taxon>Eucarida</taxon>
        <taxon>Decapoda</taxon>
        <taxon>Pleocyemata</taxon>
        <taxon>Brachyura</taxon>
        <taxon>Eubrachyura</taxon>
        <taxon>Portunoidea</taxon>
        <taxon>Portunidae</taxon>
        <taxon>Portuninae</taxon>
        <taxon>Portunus</taxon>
    </lineage>
</organism>
<reference evidence="1 2" key="1">
    <citation type="submission" date="2019-05" db="EMBL/GenBank/DDBJ databases">
        <title>Another draft genome of Portunus trituberculatus and its Hox gene families provides insights of decapod evolution.</title>
        <authorList>
            <person name="Jeong J.-H."/>
            <person name="Song I."/>
            <person name="Kim S."/>
            <person name="Choi T."/>
            <person name="Kim D."/>
            <person name="Ryu S."/>
            <person name="Kim W."/>
        </authorList>
    </citation>
    <scope>NUCLEOTIDE SEQUENCE [LARGE SCALE GENOMIC DNA]</scope>
    <source>
        <tissue evidence="1">Muscle</tissue>
    </source>
</reference>
<accession>A0A5B7GI75</accession>
<keyword evidence="2" id="KW-1185">Reference proteome</keyword>
<evidence type="ECO:0000313" key="1">
    <source>
        <dbReference type="EMBL" id="MPC59781.1"/>
    </source>
</evidence>
<dbReference type="EMBL" id="VSRR010016867">
    <property type="protein sequence ID" value="MPC59781.1"/>
    <property type="molecule type" value="Genomic_DNA"/>
</dbReference>
<dbReference type="Proteomes" id="UP000324222">
    <property type="component" value="Unassembled WGS sequence"/>
</dbReference>
<sequence>MKTVSEMDQEKIEDQGMSVGGEGGAVKCIGVAESSGALRPPCGFASAGVAFRSCVRTLHLNEESGTGVYEVRIRGVGGIRVRGARLATSGGDKKWRVSFGSRFNYQISRRPTRGDAGASLVIEA</sequence>
<proteinExistence type="predicted"/>